<comment type="caution">
    <text evidence="3">The sequence shown here is derived from an EMBL/GenBank/DDBJ whole genome shotgun (WGS) entry which is preliminary data.</text>
</comment>
<proteinExistence type="predicted"/>
<feature type="transmembrane region" description="Helical" evidence="2">
    <location>
        <begin position="218"/>
        <end position="238"/>
    </location>
</feature>
<keyword evidence="2" id="KW-0472">Membrane</keyword>
<evidence type="ECO:0000313" key="4">
    <source>
        <dbReference type="Proteomes" id="UP000316167"/>
    </source>
</evidence>
<organism evidence="3 4">
    <name type="scientific">Lacibacter cauensis</name>
    <dbReference type="NCBI Taxonomy" id="510947"/>
    <lineage>
        <taxon>Bacteria</taxon>
        <taxon>Pseudomonadati</taxon>
        <taxon>Bacteroidota</taxon>
        <taxon>Chitinophagia</taxon>
        <taxon>Chitinophagales</taxon>
        <taxon>Chitinophagaceae</taxon>
        <taxon>Lacibacter</taxon>
    </lineage>
</organism>
<dbReference type="OrthoDB" id="1340494at2"/>
<accession>A0A562SAZ3</accession>
<evidence type="ECO:0000256" key="2">
    <source>
        <dbReference type="SAM" id="Phobius"/>
    </source>
</evidence>
<evidence type="ECO:0000256" key="1">
    <source>
        <dbReference type="SAM" id="MobiDB-lite"/>
    </source>
</evidence>
<reference evidence="3 4" key="1">
    <citation type="journal article" date="2015" name="Stand. Genomic Sci.">
        <title>Genomic Encyclopedia of Bacterial and Archaeal Type Strains, Phase III: the genomes of soil and plant-associated and newly described type strains.</title>
        <authorList>
            <person name="Whitman W.B."/>
            <person name="Woyke T."/>
            <person name="Klenk H.P."/>
            <person name="Zhou Y."/>
            <person name="Lilburn T.G."/>
            <person name="Beck B.J."/>
            <person name="De Vos P."/>
            <person name="Vandamme P."/>
            <person name="Eisen J.A."/>
            <person name="Garrity G."/>
            <person name="Hugenholtz P."/>
            <person name="Kyrpides N.C."/>
        </authorList>
    </citation>
    <scope>NUCLEOTIDE SEQUENCE [LARGE SCALE GENOMIC DNA]</scope>
    <source>
        <strain evidence="3 4">CGMCC 1.7271</strain>
    </source>
</reference>
<gene>
    <name evidence="3" type="ORF">IQ13_4258</name>
</gene>
<dbReference type="Proteomes" id="UP000316167">
    <property type="component" value="Unassembled WGS sequence"/>
</dbReference>
<name>A0A562SAZ3_9BACT</name>
<feature type="region of interest" description="Disordered" evidence="1">
    <location>
        <begin position="132"/>
        <end position="160"/>
    </location>
</feature>
<feature type="compositionally biased region" description="Polar residues" evidence="1">
    <location>
        <begin position="137"/>
        <end position="160"/>
    </location>
</feature>
<sequence length="350" mass="40464">MRLSHPEYIKLVFRTYQMLRSQPECSPALKQPTPAGIRNECLTVYKERPEKKDEPVLRSFFGPAENNSFLAPIEKMSTVRFKSFANYLTGKAINTDNKNVELLAWLIDFQHRPFRLGMDVLLNETEKTIINSDDKTVPSQHTELHTGSNSYEEDVQYSSETLQQHPDNLTAANTAPEVYEREPRLTTGIHNDQSLSDGQRLSAWMSPEKKESNNKKKWVILVIALSCSFLSLTAYLLLDNSNKCMYWAGDHYERIDCDEDVHNKVVFNEERWKNFKKITDLSSITESSIGVVHYYGNKNREFFTTGGKHPVESNRYLKVMTRYIWEKDFGSKDSTVKDTSTNERIKAIVH</sequence>
<evidence type="ECO:0000313" key="3">
    <source>
        <dbReference type="EMBL" id="TWI78014.1"/>
    </source>
</evidence>
<dbReference type="EMBL" id="VLLE01000008">
    <property type="protein sequence ID" value="TWI78014.1"/>
    <property type="molecule type" value="Genomic_DNA"/>
</dbReference>
<keyword evidence="2" id="KW-0812">Transmembrane</keyword>
<dbReference type="RefSeq" id="WP_144888712.1">
    <property type="nucleotide sequence ID" value="NZ_VLLE01000008.1"/>
</dbReference>
<keyword evidence="2" id="KW-1133">Transmembrane helix</keyword>
<dbReference type="AlphaFoldDB" id="A0A562SAZ3"/>
<keyword evidence="4" id="KW-1185">Reference proteome</keyword>
<protein>
    <submittedName>
        <fullName evidence="3">Uncharacterized protein</fullName>
    </submittedName>
</protein>